<gene>
    <name evidence="2" type="ORF">EGT71_14855</name>
</gene>
<dbReference type="OrthoDB" id="6877134at2"/>
<evidence type="ECO:0000256" key="1">
    <source>
        <dbReference type="SAM" id="MobiDB-lite"/>
    </source>
</evidence>
<proteinExistence type="predicted"/>
<feature type="compositionally biased region" description="Polar residues" evidence="1">
    <location>
        <begin position="118"/>
        <end position="130"/>
    </location>
</feature>
<name>A0A3R9EY92_9ENTR</name>
<evidence type="ECO:0000313" key="3">
    <source>
        <dbReference type="Proteomes" id="UP000275331"/>
    </source>
</evidence>
<protein>
    <submittedName>
        <fullName evidence="2">DUF2570 domain-containing protein</fullName>
    </submittedName>
</protein>
<reference evidence="2 3" key="1">
    <citation type="submission" date="2018-10" db="EMBL/GenBank/DDBJ databases">
        <title>Transmission dynamics of multidrug resistant bacteria on intensive care unit surfaces.</title>
        <authorList>
            <person name="D'Souza A.W."/>
            <person name="Potter R.F."/>
            <person name="Wallace M."/>
            <person name="Shupe A."/>
            <person name="Patel S."/>
            <person name="Sun S."/>
            <person name="Gul D."/>
            <person name="Kwon J.H."/>
            <person name="Andleeb S."/>
            <person name="Burnham C.-A.D."/>
            <person name="Dantas G."/>
        </authorList>
    </citation>
    <scope>NUCLEOTIDE SEQUENCE [LARGE SCALE GENOMIC DNA]</scope>
    <source>
        <strain evidence="2 3">AS_373</strain>
    </source>
</reference>
<comment type="caution">
    <text evidence="2">The sequence shown here is derived from an EMBL/GenBank/DDBJ whole genome shotgun (WGS) entry which is preliminary data.</text>
</comment>
<evidence type="ECO:0000313" key="2">
    <source>
        <dbReference type="EMBL" id="RSE24453.1"/>
    </source>
</evidence>
<organism evidence="2 3">
    <name type="scientific">Atlantibacter subterraneus</name>
    <dbReference type="NCBI Taxonomy" id="255519"/>
    <lineage>
        <taxon>Bacteria</taxon>
        <taxon>Pseudomonadati</taxon>
        <taxon>Pseudomonadota</taxon>
        <taxon>Gammaproteobacteria</taxon>
        <taxon>Enterobacterales</taxon>
        <taxon>Enterobacteriaceae</taxon>
        <taxon>Atlantibacter</taxon>
    </lineage>
</organism>
<accession>A0A3R9EY92</accession>
<sequence>MSLRYKLVIAVFVLTILGALVWSANHYHDKYQTERLRADAAEQNARAAESVTANVIQSVSIINAISEANQHAKQQIALDSQTAQKDIRVAVAGDDCADRPVPAAAAKRLHDYADDLRQSSGGTAASTTDR</sequence>
<dbReference type="Proteomes" id="UP000275331">
    <property type="component" value="Unassembled WGS sequence"/>
</dbReference>
<dbReference type="EMBL" id="RHXB01000010">
    <property type="protein sequence ID" value="RSE24453.1"/>
    <property type="molecule type" value="Genomic_DNA"/>
</dbReference>
<feature type="region of interest" description="Disordered" evidence="1">
    <location>
        <begin position="110"/>
        <end position="130"/>
    </location>
</feature>
<dbReference type="AlphaFoldDB" id="A0A3R9EY92"/>